<organism evidence="10 11">
    <name type="scientific">Urochloa decumbens</name>
    <dbReference type="NCBI Taxonomy" id="240449"/>
    <lineage>
        <taxon>Eukaryota</taxon>
        <taxon>Viridiplantae</taxon>
        <taxon>Streptophyta</taxon>
        <taxon>Embryophyta</taxon>
        <taxon>Tracheophyta</taxon>
        <taxon>Spermatophyta</taxon>
        <taxon>Magnoliopsida</taxon>
        <taxon>Liliopsida</taxon>
        <taxon>Poales</taxon>
        <taxon>Poaceae</taxon>
        <taxon>PACMAD clade</taxon>
        <taxon>Panicoideae</taxon>
        <taxon>Panicodae</taxon>
        <taxon>Paniceae</taxon>
        <taxon>Melinidinae</taxon>
        <taxon>Urochloa</taxon>
    </lineage>
</organism>
<dbReference type="PROSITE" id="PS50179">
    <property type="entry name" value="VHS"/>
    <property type="match status" value="1"/>
</dbReference>
<dbReference type="GO" id="GO:0015031">
    <property type="term" value="P:protein transport"/>
    <property type="evidence" value="ECO:0007669"/>
    <property type="project" value="UniProtKB-KW"/>
</dbReference>
<dbReference type="SUPFAM" id="SSF48464">
    <property type="entry name" value="ENTH/VHS domain"/>
    <property type="match status" value="1"/>
</dbReference>
<keyword evidence="5" id="KW-0653">Protein transport</keyword>
<evidence type="ECO:0008006" key="12">
    <source>
        <dbReference type="Google" id="ProtNLM"/>
    </source>
</evidence>
<feature type="region of interest" description="Disordered" evidence="7">
    <location>
        <begin position="392"/>
        <end position="454"/>
    </location>
</feature>
<dbReference type="AlphaFoldDB" id="A0ABC9EEU2"/>
<dbReference type="InterPro" id="IPR002014">
    <property type="entry name" value="VHS_dom"/>
</dbReference>
<dbReference type="Pfam" id="PF03127">
    <property type="entry name" value="GAT"/>
    <property type="match status" value="1"/>
</dbReference>
<dbReference type="GO" id="GO:0016020">
    <property type="term" value="C:membrane"/>
    <property type="evidence" value="ECO:0007669"/>
    <property type="project" value="UniProtKB-SubCell"/>
</dbReference>
<proteinExistence type="inferred from homology"/>
<dbReference type="SUPFAM" id="SSF89009">
    <property type="entry name" value="GAT-like domain"/>
    <property type="match status" value="1"/>
</dbReference>
<dbReference type="PANTHER" id="PTHR46646:SF1">
    <property type="entry name" value="TOM1-LIKE PROTEIN 1"/>
    <property type="match status" value="1"/>
</dbReference>
<keyword evidence="3" id="KW-0813">Transport</keyword>
<sequence>MTGFMVGLEAITEVPEKRPQLQGTAEELAAKQRRGKTNPGASQKRSRSPLLDYSVPKFRRGAKMSDNLMDKVSAFGERLKITGTEVSKKMTAGMSSMSFKMKELFQGQTPADKIVEDATSENLDGPDWNLNLEICDLVNTEKVNSVELIRGIKKRIMLKDARIQYLSLILLETIVKNCEKAFSEVAAERVLDEMVRLIDDPQTVVNNRNKALMLIEAWGESGDELRYLPVYEETYKSLKSRVRFPGRDNESLAPIFTPPRSVAEADIDANLPQQVFEDVHVHTYTAEETKEAFDVARNSIELLSTVLSSSPEQDALQDDLTSTLVQQCHQSQHTIQRIIETVGDNEAVLFEALSVNDEIQKVLSKYEEMKQPRGLEHTEQRPVVIPIATEHEDSTAAGNEDALVRKPAAARARSGGDDDILDDLDEMIFGKKGGSSSQETPKKPDPKKDDLISF</sequence>
<gene>
    <name evidence="10" type="ORF">URODEC1_LOCUS94357</name>
</gene>
<dbReference type="CDD" id="cd14231">
    <property type="entry name" value="GAT_GGA-like_plant"/>
    <property type="match status" value="1"/>
</dbReference>
<name>A0ABC9EEU2_9POAL</name>
<evidence type="ECO:0000256" key="1">
    <source>
        <dbReference type="ARBA" id="ARBA00004170"/>
    </source>
</evidence>
<evidence type="ECO:0000256" key="2">
    <source>
        <dbReference type="ARBA" id="ARBA00007708"/>
    </source>
</evidence>
<reference evidence="10 11" key="2">
    <citation type="submission" date="2024-10" db="EMBL/GenBank/DDBJ databases">
        <authorList>
            <person name="Ryan C."/>
        </authorList>
    </citation>
    <scope>NUCLEOTIDE SEQUENCE [LARGE SCALE GENOMIC DNA]</scope>
</reference>
<evidence type="ECO:0000256" key="6">
    <source>
        <dbReference type="ARBA" id="ARBA00023136"/>
    </source>
</evidence>
<dbReference type="CDD" id="cd03561">
    <property type="entry name" value="VHS"/>
    <property type="match status" value="1"/>
</dbReference>
<feature type="region of interest" description="Disordered" evidence="7">
    <location>
        <begin position="14"/>
        <end position="52"/>
    </location>
</feature>
<dbReference type="PROSITE" id="PS50909">
    <property type="entry name" value="GAT"/>
    <property type="match status" value="1"/>
</dbReference>
<evidence type="ECO:0000313" key="10">
    <source>
        <dbReference type="EMBL" id="CAL5055332.1"/>
    </source>
</evidence>
<evidence type="ECO:0000256" key="5">
    <source>
        <dbReference type="ARBA" id="ARBA00022927"/>
    </source>
</evidence>
<dbReference type="Proteomes" id="UP001497457">
    <property type="component" value="Chromosome 4rd"/>
</dbReference>
<dbReference type="FunFam" id="1.25.40.90:FF:000038">
    <property type="entry name" value="TOM1-like protein 2"/>
    <property type="match status" value="1"/>
</dbReference>
<keyword evidence="6" id="KW-0472">Membrane</keyword>
<dbReference type="InterPro" id="IPR004152">
    <property type="entry name" value="GAT_dom"/>
</dbReference>
<comment type="similarity">
    <text evidence="2">Belongs to the TOM1 family.</text>
</comment>
<evidence type="ECO:0000256" key="7">
    <source>
        <dbReference type="SAM" id="MobiDB-lite"/>
    </source>
</evidence>
<evidence type="ECO:0000256" key="4">
    <source>
        <dbReference type="ARBA" id="ARBA00022553"/>
    </source>
</evidence>
<feature type="domain" description="GAT" evidence="9">
    <location>
        <begin position="284"/>
        <end position="371"/>
    </location>
</feature>
<comment type="subcellular location">
    <subcellularLocation>
        <location evidence="1">Membrane</location>
        <topology evidence="1">Peripheral membrane protein</topology>
    </subcellularLocation>
</comment>
<dbReference type="InterPro" id="IPR044836">
    <property type="entry name" value="TOL_plant"/>
</dbReference>
<accession>A0ABC9EEU2</accession>
<evidence type="ECO:0000313" key="11">
    <source>
        <dbReference type="Proteomes" id="UP001497457"/>
    </source>
</evidence>
<feature type="compositionally biased region" description="Basic and acidic residues" evidence="7">
    <location>
        <begin position="440"/>
        <end position="454"/>
    </location>
</feature>
<dbReference type="GO" id="GO:0005737">
    <property type="term" value="C:cytoplasm"/>
    <property type="evidence" value="ECO:0007669"/>
    <property type="project" value="UniProtKB-ARBA"/>
</dbReference>
<dbReference type="InterPro" id="IPR008942">
    <property type="entry name" value="ENTH_VHS"/>
</dbReference>
<dbReference type="Gene3D" id="1.25.40.90">
    <property type="match status" value="1"/>
</dbReference>
<dbReference type="SMART" id="SM00288">
    <property type="entry name" value="VHS"/>
    <property type="match status" value="1"/>
</dbReference>
<dbReference type="InterPro" id="IPR038425">
    <property type="entry name" value="GAT_sf"/>
</dbReference>
<protein>
    <recommendedName>
        <fullName evidence="12">TOM1-like protein 2</fullName>
    </recommendedName>
</protein>
<keyword evidence="4" id="KW-0597">Phosphoprotein</keyword>
<feature type="domain" description="VHS" evidence="8">
    <location>
        <begin position="118"/>
        <end position="241"/>
    </location>
</feature>
<dbReference type="PANTHER" id="PTHR46646">
    <property type="entry name" value="TOM1-LIKE PROTEIN 1"/>
    <property type="match status" value="1"/>
</dbReference>
<evidence type="ECO:0000259" key="9">
    <source>
        <dbReference type="PROSITE" id="PS50909"/>
    </source>
</evidence>
<dbReference type="Pfam" id="PF00790">
    <property type="entry name" value="VHS"/>
    <property type="match status" value="1"/>
</dbReference>
<dbReference type="Gene3D" id="1.20.58.160">
    <property type="match status" value="1"/>
</dbReference>
<evidence type="ECO:0000259" key="8">
    <source>
        <dbReference type="PROSITE" id="PS50179"/>
    </source>
</evidence>
<feature type="compositionally biased region" description="Acidic residues" evidence="7">
    <location>
        <begin position="417"/>
        <end position="426"/>
    </location>
</feature>
<dbReference type="EMBL" id="OZ075114">
    <property type="protein sequence ID" value="CAL5055332.1"/>
    <property type="molecule type" value="Genomic_DNA"/>
</dbReference>
<reference evidence="11" key="1">
    <citation type="submission" date="2024-06" db="EMBL/GenBank/DDBJ databases">
        <authorList>
            <person name="Ryan C."/>
        </authorList>
    </citation>
    <scope>NUCLEOTIDE SEQUENCE [LARGE SCALE GENOMIC DNA]</scope>
</reference>
<evidence type="ECO:0000256" key="3">
    <source>
        <dbReference type="ARBA" id="ARBA00022448"/>
    </source>
</evidence>
<keyword evidence="11" id="KW-1185">Reference proteome</keyword>